<dbReference type="OMA" id="MRPATKN"/>
<feature type="domain" description="Dilute" evidence="13">
    <location>
        <begin position="721"/>
        <end position="990"/>
    </location>
</feature>
<evidence type="ECO:0000256" key="5">
    <source>
        <dbReference type="ARBA" id="ARBA00022553"/>
    </source>
</evidence>
<dbReference type="InterPro" id="IPR037983">
    <property type="entry name" value="CBD_Rasip1/Radil"/>
</dbReference>
<dbReference type="RefSeq" id="XP_020859093.1">
    <property type="nucleotide sequence ID" value="XM_021003434.1"/>
</dbReference>
<dbReference type="PANTHER" id="PTHR16027:SF4">
    <property type="entry name" value="RAS-INTERACTING PROTEIN 1"/>
    <property type="match status" value="1"/>
</dbReference>
<dbReference type="CTD" id="54922"/>
<dbReference type="InterPro" id="IPR000159">
    <property type="entry name" value="RA_dom"/>
</dbReference>
<dbReference type="GO" id="GO:0035024">
    <property type="term" value="P:negative regulation of Rho protein signal transduction"/>
    <property type="evidence" value="ECO:0007669"/>
    <property type="project" value="TreeGrafter"/>
</dbReference>
<keyword evidence="7" id="KW-0333">Golgi apparatus</keyword>
<feature type="compositionally biased region" description="Low complexity" evidence="11">
    <location>
        <begin position="441"/>
        <end position="452"/>
    </location>
</feature>
<dbReference type="Proteomes" id="UP000515140">
    <property type="component" value="Unplaced"/>
</dbReference>
<comment type="function">
    <text evidence="8">Required for the proper formation of vascular structures that develop via both vasculogenesis and angiogenesis. Acts as a critical and vascular-specific regulator of GTPase signaling, cell architecture, and adhesion, which is essential for endothelial cell morphogenesis and blood vessel tubulogenesis. Regulates the activity of Rho GTPases in part by recruiting ARHGAP29 and suppressing RhoA signaling and dampening ROCK and MYH9 activities in endothelial cells. May act as effector for Golgi-bound HRAS and other Ras-like proteins. May promote HRAS-mediated transformation. Negative regulator of amino acid starvation-induced autophagy.</text>
</comment>
<evidence type="ECO:0000256" key="2">
    <source>
        <dbReference type="ARBA" id="ARBA00004556"/>
    </source>
</evidence>
<keyword evidence="14" id="KW-1185">Reference proteome</keyword>
<dbReference type="GO" id="GO:0005795">
    <property type="term" value="C:Golgi stack"/>
    <property type="evidence" value="ECO:0007669"/>
    <property type="project" value="UniProtKB-SubCell"/>
</dbReference>
<gene>
    <name evidence="15" type="primary">RASIP1</name>
</gene>
<evidence type="ECO:0000256" key="1">
    <source>
        <dbReference type="ARBA" id="ARBA00004348"/>
    </source>
</evidence>
<comment type="subcellular location">
    <subcellularLocation>
        <location evidence="2">Cytoplasm</location>
        <location evidence="2">Perinuclear region</location>
    </subcellularLocation>
    <subcellularLocation>
        <location evidence="1">Golgi apparatus</location>
        <location evidence="1">Golgi stack</location>
    </subcellularLocation>
</comment>
<evidence type="ECO:0000256" key="11">
    <source>
        <dbReference type="SAM" id="MobiDB-lite"/>
    </source>
</evidence>
<dbReference type="GO" id="GO:0007165">
    <property type="term" value="P:signal transduction"/>
    <property type="evidence" value="ECO:0007669"/>
    <property type="project" value="InterPro"/>
</dbReference>
<dbReference type="GO" id="GO:0051020">
    <property type="term" value="F:GTPase binding"/>
    <property type="evidence" value="ECO:0007669"/>
    <property type="project" value="TreeGrafter"/>
</dbReference>
<dbReference type="GO" id="GO:0005911">
    <property type="term" value="C:cell-cell junction"/>
    <property type="evidence" value="ECO:0007669"/>
    <property type="project" value="TreeGrafter"/>
</dbReference>
<proteinExistence type="predicted"/>
<dbReference type="SUPFAM" id="SSF49879">
    <property type="entry name" value="SMAD/FHA domain"/>
    <property type="match status" value="1"/>
</dbReference>
<dbReference type="Pfam" id="PF00788">
    <property type="entry name" value="RA"/>
    <property type="match status" value="1"/>
</dbReference>
<evidence type="ECO:0000256" key="4">
    <source>
        <dbReference type="ARBA" id="ARBA00022490"/>
    </source>
</evidence>
<evidence type="ECO:0000313" key="15">
    <source>
        <dbReference type="RefSeq" id="XP_020859093.1"/>
    </source>
</evidence>
<reference evidence="15" key="1">
    <citation type="submission" date="2025-08" db="UniProtKB">
        <authorList>
            <consortium name="RefSeq"/>
        </authorList>
    </citation>
    <scope>IDENTIFICATION</scope>
    <source>
        <tissue evidence="15">Spleen</tissue>
    </source>
</reference>
<protein>
    <recommendedName>
        <fullName evidence="10">Ras-interacting protein 1</fullName>
    </recommendedName>
</protein>
<dbReference type="InterPro" id="IPR008984">
    <property type="entry name" value="SMAD_FHA_dom_sf"/>
</dbReference>
<evidence type="ECO:0000259" key="13">
    <source>
        <dbReference type="PROSITE" id="PS51126"/>
    </source>
</evidence>
<feature type="region of interest" description="Disordered" evidence="11">
    <location>
        <begin position="198"/>
        <end position="217"/>
    </location>
</feature>
<dbReference type="GO" id="GO:0048471">
    <property type="term" value="C:perinuclear region of cytoplasm"/>
    <property type="evidence" value="ECO:0007669"/>
    <property type="project" value="UniProtKB-SubCell"/>
</dbReference>
<evidence type="ECO:0000313" key="14">
    <source>
        <dbReference type="Proteomes" id="UP000515140"/>
    </source>
</evidence>
<evidence type="ECO:0000256" key="6">
    <source>
        <dbReference type="ARBA" id="ARBA00022657"/>
    </source>
</evidence>
<dbReference type="SMART" id="SM00314">
    <property type="entry name" value="RA"/>
    <property type="match status" value="1"/>
</dbReference>
<dbReference type="AlphaFoldDB" id="A0A6P5LNV1"/>
<feature type="compositionally biased region" description="Pro residues" evidence="11">
    <location>
        <begin position="9"/>
        <end position="24"/>
    </location>
</feature>
<keyword evidence="3" id="KW-0488">Methylation</keyword>
<feature type="compositionally biased region" description="Low complexity" evidence="11">
    <location>
        <begin position="108"/>
        <end position="124"/>
    </location>
</feature>
<feature type="domain" description="Ras-associating" evidence="12">
    <location>
        <begin position="223"/>
        <end position="342"/>
    </location>
</feature>
<evidence type="ECO:0000256" key="7">
    <source>
        <dbReference type="ARBA" id="ARBA00023034"/>
    </source>
</evidence>
<keyword evidence="4" id="KW-0963">Cytoplasm</keyword>
<feature type="compositionally biased region" description="Gly residues" evidence="11">
    <location>
        <begin position="165"/>
        <end position="185"/>
    </location>
</feature>
<dbReference type="GeneID" id="110219778"/>
<dbReference type="InParanoid" id="A0A6P5LNV1"/>
<dbReference type="SMART" id="SM01132">
    <property type="entry name" value="DIL"/>
    <property type="match status" value="1"/>
</dbReference>
<name>A0A6P5LNV1_PHACI</name>
<evidence type="ECO:0000256" key="3">
    <source>
        <dbReference type="ARBA" id="ARBA00022481"/>
    </source>
</evidence>
<dbReference type="InterPro" id="IPR052072">
    <property type="entry name" value="Vascular_dev_regulator"/>
</dbReference>
<organism evidence="14 15">
    <name type="scientific">Phascolarctos cinereus</name>
    <name type="common">Koala</name>
    <dbReference type="NCBI Taxonomy" id="38626"/>
    <lineage>
        <taxon>Eukaryota</taxon>
        <taxon>Metazoa</taxon>
        <taxon>Chordata</taxon>
        <taxon>Craniata</taxon>
        <taxon>Vertebrata</taxon>
        <taxon>Euteleostomi</taxon>
        <taxon>Mammalia</taxon>
        <taxon>Metatheria</taxon>
        <taxon>Diprotodontia</taxon>
        <taxon>Phascolarctidae</taxon>
        <taxon>Phascolarctos</taxon>
    </lineage>
</organism>
<dbReference type="Gene3D" id="2.60.200.20">
    <property type="match status" value="1"/>
</dbReference>
<feature type="region of interest" description="Disordered" evidence="11">
    <location>
        <begin position="1"/>
        <end position="190"/>
    </location>
</feature>
<dbReference type="SUPFAM" id="SSF54236">
    <property type="entry name" value="Ubiquitin-like"/>
    <property type="match status" value="1"/>
</dbReference>
<dbReference type="PROSITE" id="PS51126">
    <property type="entry name" value="DILUTE"/>
    <property type="match status" value="1"/>
</dbReference>
<accession>A0A6P5LNV1</accession>
<dbReference type="FunFam" id="2.60.200.20:FF:000036">
    <property type="entry name" value="Ras interacting protein 1"/>
    <property type="match status" value="1"/>
</dbReference>
<evidence type="ECO:0000259" key="12">
    <source>
        <dbReference type="PROSITE" id="PS50200"/>
    </source>
</evidence>
<dbReference type="Gene3D" id="3.10.20.90">
    <property type="entry name" value="Phosphatidylinositol 3-kinase Catalytic Subunit, Chain A, domain 1"/>
    <property type="match status" value="1"/>
</dbReference>
<feature type="compositionally biased region" description="Basic and acidic residues" evidence="11">
    <location>
        <begin position="64"/>
        <end position="77"/>
    </location>
</feature>
<feature type="region of interest" description="Disordered" evidence="11">
    <location>
        <begin position="346"/>
        <end position="452"/>
    </location>
</feature>
<dbReference type="CDD" id="cd15472">
    <property type="entry name" value="Myo5p-like_CBD_Rasip1"/>
    <property type="match status" value="1"/>
</dbReference>
<dbReference type="GO" id="GO:0001525">
    <property type="term" value="P:angiogenesis"/>
    <property type="evidence" value="ECO:0007669"/>
    <property type="project" value="UniProtKB-KW"/>
</dbReference>
<dbReference type="CDD" id="cd22734">
    <property type="entry name" value="FHA_RAIN"/>
    <property type="match status" value="1"/>
</dbReference>
<evidence type="ECO:0000256" key="10">
    <source>
        <dbReference type="ARBA" id="ARBA00069245"/>
    </source>
</evidence>
<feature type="compositionally biased region" description="Low complexity" evidence="11">
    <location>
        <begin position="401"/>
        <end position="414"/>
    </location>
</feature>
<sequence>MPVLAELRSPPPLSAPDRTPPPRSSCPASSCLFLSCSHPEPGAPGSRQEQDPNLTSGATRRGLGRREMLSGERKESGSPRFGKLHLPAGLWINSPRKQLAKLGRRWPSAASVKSSSSDTGSRSSDPAPTSSGHSGPELRRVGAVKAAGGASGSRARRISQLFRGQGAGTGGGGGSGGGAGPGSGAGAQRWASEKKLPGLAGAVGPEPQTASWGLPGFGGPSPAPGVLKIFGCGLASGTNYKSVLATPRSTARELVAEALERYGLAAGGLPGGGGEGVTGGGAEAFALCDALGRPPAASGGAGEWRAEHVRVLGDSERPLLVQELWRPRPGWGRRFELRGREEARRLEEEGPAAAQEDGLGGPSWRPPKSRSRAASGPGPGPGPAPSAASGSGSGPKERSENLSLRRSVSELSLQGRRRRQQERRQQALSLAPGPGEPGSPSPASAPAQSDSLDATADWDQLVQCLIQPPSSRPYFLMLKGYREAQEFVVYVMTREQHVFGQGGGSSGARGAQAPHVDTFLNAPDILARHCTVRAGAEGPAHVRPARGAAVTHNGGQLLREAELRPGDLLGLGEHFLFLYKDPRVAEAGRPPWLPARPLAAPPGPGWAFCCRLCGRGLQEQGEALAAYLDGREPVLRFRPKEEEALLGEIVRAAGTGTQLPALGPATLLAMCVEHSARELELGHLPRLLGRLARLVKEAVWEKIKEIGDRQPENQPEGSLEAPLSIEAVAAELRPLMSWMANTTELLSYVQEKVLDMEKEADQEGLSSDPQLCSDLELCDEAMAVLDEVIMCTFQQSVYYLTKTLYSTLPALLDSNPFTAGAELPGPGAELAAMPPGLKPTLEVFQTALELTRQCELHPDLVSQTFGYLFFFSNASLLNSLMERGQGRPFYQWSRAVQIRTNLDLVLDWLQGAGLGDIATEFFRKLSMAVNLLCVPRTSLLKASWSSLRAEHPTLSPAQLHHVLSHYQLGPGRGPPPAWEPPPAELEAMDTGDIFESFSSHPPLILPLGGSRLRLSGPITDDSLHAELRRLRRLLWDLEQKELPANQRHALPVASSP</sequence>
<dbReference type="InterPro" id="IPR029071">
    <property type="entry name" value="Ubiquitin-like_domsf"/>
</dbReference>
<evidence type="ECO:0000256" key="8">
    <source>
        <dbReference type="ARBA" id="ARBA00060096"/>
    </source>
</evidence>
<dbReference type="PANTHER" id="PTHR16027">
    <property type="entry name" value="DILUTE DOMAIN-CONTAINING PROTEIN YPR089W"/>
    <property type="match status" value="1"/>
</dbReference>
<evidence type="ECO:0000256" key="9">
    <source>
        <dbReference type="ARBA" id="ARBA00062233"/>
    </source>
</evidence>
<dbReference type="InterPro" id="IPR002710">
    <property type="entry name" value="Dilute_dom"/>
</dbReference>
<dbReference type="Pfam" id="PF01843">
    <property type="entry name" value="DIL"/>
    <property type="match status" value="1"/>
</dbReference>
<keyword evidence="6" id="KW-0037">Angiogenesis</keyword>
<dbReference type="KEGG" id="pcw:110219778"/>
<dbReference type="FunCoup" id="A0A6P5LNV1">
    <property type="interactions" value="357"/>
</dbReference>
<keyword evidence="5" id="KW-0597">Phosphoprotein</keyword>
<comment type="subunit">
    <text evidence="9">Interacts with Ras family members that have been activated by GTP binding. Interacts with HRAS, RAP1A, RAP2, RRAS, RAF1 and RRAS2. Interacts with MYH9 and ARHGAP29.</text>
</comment>
<dbReference type="PROSITE" id="PS50200">
    <property type="entry name" value="RA"/>
    <property type="match status" value="1"/>
</dbReference>